<evidence type="ECO:0008006" key="2">
    <source>
        <dbReference type="Google" id="ProtNLM"/>
    </source>
</evidence>
<gene>
    <name evidence="1" type="ORF">BRAFLDRAFT_86695</name>
</gene>
<dbReference type="InterPro" id="IPR035892">
    <property type="entry name" value="C2_domain_sf"/>
</dbReference>
<dbReference type="InterPro" id="IPR046369">
    <property type="entry name" value="MAML1-3"/>
</dbReference>
<dbReference type="InParanoid" id="C3ZT53"/>
<dbReference type="GO" id="GO:0007221">
    <property type="term" value="P:positive regulation of transcription of Notch receptor target"/>
    <property type="evidence" value="ECO:0007669"/>
    <property type="project" value="InterPro"/>
</dbReference>
<name>C3ZT53_BRAFL</name>
<dbReference type="PANTHER" id="PTHR15692">
    <property type="entry name" value="MASTERMIND-LIKE"/>
    <property type="match status" value="1"/>
</dbReference>
<organism>
    <name type="scientific">Branchiostoma floridae</name>
    <name type="common">Florida lancelet</name>
    <name type="synonym">Amphioxus</name>
    <dbReference type="NCBI Taxonomy" id="7739"/>
    <lineage>
        <taxon>Eukaryota</taxon>
        <taxon>Metazoa</taxon>
        <taxon>Chordata</taxon>
        <taxon>Cephalochordata</taxon>
        <taxon>Leptocardii</taxon>
        <taxon>Amphioxiformes</taxon>
        <taxon>Branchiostomatidae</taxon>
        <taxon>Branchiostoma</taxon>
    </lineage>
</organism>
<accession>C3ZT53</accession>
<dbReference type="SUPFAM" id="SSF49562">
    <property type="entry name" value="C2 domain (Calcium/lipid-binding domain, CaLB)"/>
    <property type="match status" value="1"/>
</dbReference>
<protein>
    <recommendedName>
        <fullName evidence="2">C2 domain-containing protein</fullName>
    </recommendedName>
</protein>
<sequence length="161" mass="18062">MGIIDKGVSAYLTVVHALSLLRPGGKRQSGETKLNVTVHRGKVGRQSQGKYLVTMRHGKKKVQTDKKKFDALIWEHSTEFVPWSPTEELVLKLRKVKRCKDKTIGELCISVAAGLGSVDGLPNKRWYALETTQKVGVRSSCRCRFLSTVILQKMQGKKKKI</sequence>
<dbReference type="PANTHER" id="PTHR15692:SF18">
    <property type="entry name" value="PROTEIN CBG23155"/>
    <property type="match status" value="1"/>
</dbReference>
<proteinExistence type="predicted"/>
<evidence type="ECO:0000313" key="1">
    <source>
        <dbReference type="EMBL" id="EEN44259.1"/>
    </source>
</evidence>
<dbReference type="GO" id="GO:0003713">
    <property type="term" value="F:transcription coactivator activity"/>
    <property type="evidence" value="ECO:0007669"/>
    <property type="project" value="InterPro"/>
</dbReference>
<dbReference type="EMBL" id="GG666676">
    <property type="protein sequence ID" value="EEN44259.1"/>
    <property type="molecule type" value="Genomic_DNA"/>
</dbReference>
<dbReference type="AlphaFoldDB" id="C3ZT53"/>
<reference evidence="1" key="1">
    <citation type="journal article" date="2008" name="Nature">
        <title>The amphioxus genome and the evolution of the chordate karyotype.</title>
        <authorList>
            <consortium name="US DOE Joint Genome Institute (JGI-PGF)"/>
            <person name="Putnam N.H."/>
            <person name="Butts T."/>
            <person name="Ferrier D.E.K."/>
            <person name="Furlong R.F."/>
            <person name="Hellsten U."/>
            <person name="Kawashima T."/>
            <person name="Robinson-Rechavi M."/>
            <person name="Shoguchi E."/>
            <person name="Terry A."/>
            <person name="Yu J.-K."/>
            <person name="Benito-Gutierrez E.L."/>
            <person name="Dubchak I."/>
            <person name="Garcia-Fernandez J."/>
            <person name="Gibson-Brown J.J."/>
            <person name="Grigoriev I.V."/>
            <person name="Horton A.C."/>
            <person name="de Jong P.J."/>
            <person name="Jurka J."/>
            <person name="Kapitonov V.V."/>
            <person name="Kohara Y."/>
            <person name="Kuroki Y."/>
            <person name="Lindquist E."/>
            <person name="Lucas S."/>
            <person name="Osoegawa K."/>
            <person name="Pennacchio L.A."/>
            <person name="Salamov A.A."/>
            <person name="Satou Y."/>
            <person name="Sauka-Spengler T."/>
            <person name="Schmutz J."/>
            <person name="Shin-I T."/>
            <person name="Toyoda A."/>
            <person name="Bronner-Fraser M."/>
            <person name="Fujiyama A."/>
            <person name="Holland L.Z."/>
            <person name="Holland P.W.H."/>
            <person name="Satoh N."/>
            <person name="Rokhsar D.S."/>
        </authorList>
    </citation>
    <scope>NUCLEOTIDE SEQUENCE [LARGE SCALE GENOMIC DNA]</scope>
    <source>
        <strain evidence="1">S238N-H82</strain>
        <tissue evidence="1">Testes</tissue>
    </source>
</reference>